<organism evidence="9 10">
    <name type="scientific">Neptunitalea chrysea</name>
    <dbReference type="NCBI Taxonomy" id="1647581"/>
    <lineage>
        <taxon>Bacteria</taxon>
        <taxon>Pseudomonadati</taxon>
        <taxon>Bacteroidota</taxon>
        <taxon>Flavobacteriia</taxon>
        <taxon>Flavobacteriales</taxon>
        <taxon>Flavobacteriaceae</taxon>
        <taxon>Neptunitalea</taxon>
    </lineage>
</organism>
<dbReference type="InterPro" id="IPR000014">
    <property type="entry name" value="PAS"/>
</dbReference>
<dbReference type="RefSeq" id="WP_281754016.1">
    <property type="nucleotide sequence ID" value="NZ_BRVP01000010.1"/>
</dbReference>
<evidence type="ECO:0000313" key="9">
    <source>
        <dbReference type="EMBL" id="GLB52618.1"/>
    </source>
</evidence>
<accession>A0A9W6B877</accession>
<keyword evidence="5 9" id="KW-0418">Kinase</keyword>
<dbReference type="AlphaFoldDB" id="A0A9W6B877"/>
<dbReference type="InterPro" id="IPR052162">
    <property type="entry name" value="Sensor_kinase/Photoreceptor"/>
</dbReference>
<dbReference type="InterPro" id="IPR036890">
    <property type="entry name" value="HATPase_C_sf"/>
</dbReference>
<comment type="caution">
    <text evidence="9">The sequence shown here is derived from an EMBL/GenBank/DDBJ whole genome shotgun (WGS) entry which is preliminary data.</text>
</comment>
<keyword evidence="4" id="KW-0808">Transferase</keyword>
<evidence type="ECO:0000256" key="2">
    <source>
        <dbReference type="ARBA" id="ARBA00012438"/>
    </source>
</evidence>
<dbReference type="InterPro" id="IPR000700">
    <property type="entry name" value="PAS-assoc_C"/>
</dbReference>
<dbReference type="EMBL" id="BRVP01000010">
    <property type="protein sequence ID" value="GLB52618.1"/>
    <property type="molecule type" value="Genomic_DNA"/>
</dbReference>
<name>A0A9W6B877_9FLAO</name>
<dbReference type="Gene3D" id="3.30.565.10">
    <property type="entry name" value="Histidine kinase-like ATPase, C-terminal domain"/>
    <property type="match status" value="1"/>
</dbReference>
<dbReference type="EC" id="2.7.13.3" evidence="2"/>
<dbReference type="SMART" id="SM00086">
    <property type="entry name" value="PAC"/>
    <property type="match status" value="1"/>
</dbReference>
<evidence type="ECO:0000256" key="5">
    <source>
        <dbReference type="ARBA" id="ARBA00022777"/>
    </source>
</evidence>
<comment type="catalytic activity">
    <reaction evidence="1">
        <text>ATP + protein L-histidine = ADP + protein N-phospho-L-histidine.</text>
        <dbReference type="EC" id="2.7.13.3"/>
    </reaction>
</comment>
<evidence type="ECO:0000259" key="6">
    <source>
        <dbReference type="PROSITE" id="PS50109"/>
    </source>
</evidence>
<dbReference type="SUPFAM" id="SSF55874">
    <property type="entry name" value="ATPase domain of HSP90 chaperone/DNA topoisomerase II/histidine kinase"/>
    <property type="match status" value="1"/>
</dbReference>
<dbReference type="InterPro" id="IPR003594">
    <property type="entry name" value="HATPase_dom"/>
</dbReference>
<dbReference type="InterPro" id="IPR001610">
    <property type="entry name" value="PAC"/>
</dbReference>
<dbReference type="PROSITE" id="PS50109">
    <property type="entry name" value="HIS_KIN"/>
    <property type="match status" value="1"/>
</dbReference>
<dbReference type="Pfam" id="PF13426">
    <property type="entry name" value="PAS_9"/>
    <property type="match status" value="1"/>
</dbReference>
<evidence type="ECO:0000259" key="7">
    <source>
        <dbReference type="PROSITE" id="PS50112"/>
    </source>
</evidence>
<dbReference type="PROSITE" id="PS50112">
    <property type="entry name" value="PAS"/>
    <property type="match status" value="1"/>
</dbReference>
<evidence type="ECO:0000256" key="4">
    <source>
        <dbReference type="ARBA" id="ARBA00022679"/>
    </source>
</evidence>
<dbReference type="SUPFAM" id="SSF55785">
    <property type="entry name" value="PYP-like sensor domain (PAS domain)"/>
    <property type="match status" value="2"/>
</dbReference>
<dbReference type="PANTHER" id="PTHR43304">
    <property type="entry name" value="PHYTOCHROME-LIKE PROTEIN CPH1"/>
    <property type="match status" value="1"/>
</dbReference>
<dbReference type="PROSITE" id="PS50113">
    <property type="entry name" value="PAC"/>
    <property type="match status" value="1"/>
</dbReference>
<evidence type="ECO:0000256" key="1">
    <source>
        <dbReference type="ARBA" id="ARBA00000085"/>
    </source>
</evidence>
<dbReference type="InterPro" id="IPR004358">
    <property type="entry name" value="Sig_transdc_His_kin-like_C"/>
</dbReference>
<dbReference type="InterPro" id="IPR005467">
    <property type="entry name" value="His_kinase_dom"/>
</dbReference>
<evidence type="ECO:0000259" key="8">
    <source>
        <dbReference type="PROSITE" id="PS50113"/>
    </source>
</evidence>
<keyword evidence="10" id="KW-1185">Reference proteome</keyword>
<proteinExistence type="predicted"/>
<reference evidence="9" key="1">
    <citation type="submission" date="2022-07" db="EMBL/GenBank/DDBJ databases">
        <title>Taxonomy of Novel Oxalotrophic and Methylotrophic Bacteria.</title>
        <authorList>
            <person name="Sahin N."/>
            <person name="Tani A."/>
        </authorList>
    </citation>
    <scope>NUCLEOTIDE SEQUENCE</scope>
    <source>
        <strain evidence="9">AM327</strain>
    </source>
</reference>
<feature type="domain" description="PAS" evidence="7">
    <location>
        <begin position="142"/>
        <end position="212"/>
    </location>
</feature>
<evidence type="ECO:0000256" key="3">
    <source>
        <dbReference type="ARBA" id="ARBA00022553"/>
    </source>
</evidence>
<keyword evidence="3" id="KW-0597">Phosphoprotein</keyword>
<dbReference type="PRINTS" id="PR00344">
    <property type="entry name" value="BCTRLSENSOR"/>
</dbReference>
<dbReference type="GO" id="GO:0004673">
    <property type="term" value="F:protein histidine kinase activity"/>
    <property type="evidence" value="ECO:0007669"/>
    <property type="project" value="UniProtKB-EC"/>
</dbReference>
<feature type="domain" description="PAC" evidence="8">
    <location>
        <begin position="216"/>
        <end position="268"/>
    </location>
</feature>
<feature type="domain" description="Histidine kinase" evidence="6">
    <location>
        <begin position="286"/>
        <end position="499"/>
    </location>
</feature>
<dbReference type="InterPro" id="IPR035965">
    <property type="entry name" value="PAS-like_dom_sf"/>
</dbReference>
<gene>
    <name evidence="9" type="ORF">NBRC110019_16580</name>
</gene>
<protein>
    <recommendedName>
        <fullName evidence="2">histidine kinase</fullName>
        <ecNumber evidence="2">2.7.13.3</ecNumber>
    </recommendedName>
</protein>
<sequence>MNESEDMNPVSWGNVDGGKSSPSYSDVVMGSWDIDLVNETIYWSKETYAIHELSQDVKLTLEEAFSFFEGDQLEILQEHFQIALVSNERYDLFVELTTAKKNKKWVRVVGIPVFEGKECVRIYGLIHDFSDTRIRENINKKQKEVFEKIFYEGSTGMGVSDVTGRFIMVNQSLCKIFGYSETELIGKSFRDITHPDDLEKSVASIKKFYSGEIKDFKIEKRYLSKSGSVIYGLLSASMINDHVGNPLFFVVQVTDITIRVEAEKKIQSLLDVTSDQNKRLLNFAHIVSHNLRSHSGNLTMLMDLIKEQNPNIFANEIVTYINKAVIDLSETISNLNEVVQVHTDRRNDLEILNLKSYIDKVLSVLTGTILETHCKVVVNVSEDLKVKYNPAYLDSVLLNLISNAIKYRSDERIPEINIFTEEKGTFLVLNVKDNGLGIDLEMYGDALFGMYKTFHVNKDSRGIGLFLTKNQVEAMGGKIEVESEVNKGSIFKVYLSKHEEN</sequence>
<dbReference type="SMART" id="SM00387">
    <property type="entry name" value="HATPase_c"/>
    <property type="match status" value="1"/>
</dbReference>
<dbReference type="Pfam" id="PF02518">
    <property type="entry name" value="HATPase_c"/>
    <property type="match status" value="1"/>
</dbReference>
<dbReference type="CDD" id="cd00130">
    <property type="entry name" value="PAS"/>
    <property type="match status" value="1"/>
</dbReference>
<dbReference type="NCBIfam" id="TIGR00229">
    <property type="entry name" value="sensory_box"/>
    <property type="match status" value="1"/>
</dbReference>
<dbReference type="Proteomes" id="UP001143545">
    <property type="component" value="Unassembled WGS sequence"/>
</dbReference>
<dbReference type="SMART" id="SM00091">
    <property type="entry name" value="PAS"/>
    <property type="match status" value="1"/>
</dbReference>
<evidence type="ECO:0000313" key="10">
    <source>
        <dbReference type="Proteomes" id="UP001143545"/>
    </source>
</evidence>
<dbReference type="PANTHER" id="PTHR43304:SF1">
    <property type="entry name" value="PAC DOMAIN-CONTAINING PROTEIN"/>
    <property type="match status" value="1"/>
</dbReference>
<dbReference type="Gene3D" id="3.30.450.20">
    <property type="entry name" value="PAS domain"/>
    <property type="match status" value="2"/>
</dbReference>